<sequence length="296" mass="34130">LCSSSYYHSERKQNLFLRSIFPFEYILYISWYQQTSRRSTMPPKKDKAVIDNSIDERFHRIDERFDGFDERFTDLSSGFEEMRLTMRTMMDEMRRNRDGADRGNRVGQRGGRGGRGLGGAPRRLSPPLPTGEDSDETVTLENPFADGVYPRATVDGGLGFRHGGNREARDGDWRPRRRFPGRPDVEAGRNFRREGPTSDDDLWEEDGFGRRDRELYADEEDAAGLWQQRRGEDERAAAGHDRHRRAFEGGWNDGLGTYQRGVRRPIDGGEDSRWEAGFRVEIPEFYGSVEPGDFVD</sequence>
<accession>A0A9N7NJQ9</accession>
<organism evidence="2 3">
    <name type="scientific">Striga hermonthica</name>
    <name type="common">Purple witchweed</name>
    <name type="synonym">Buchnera hermonthica</name>
    <dbReference type="NCBI Taxonomy" id="68872"/>
    <lineage>
        <taxon>Eukaryota</taxon>
        <taxon>Viridiplantae</taxon>
        <taxon>Streptophyta</taxon>
        <taxon>Embryophyta</taxon>
        <taxon>Tracheophyta</taxon>
        <taxon>Spermatophyta</taxon>
        <taxon>Magnoliopsida</taxon>
        <taxon>eudicotyledons</taxon>
        <taxon>Gunneridae</taxon>
        <taxon>Pentapetalae</taxon>
        <taxon>asterids</taxon>
        <taxon>lamiids</taxon>
        <taxon>Lamiales</taxon>
        <taxon>Orobanchaceae</taxon>
        <taxon>Buchnereae</taxon>
        <taxon>Striga</taxon>
    </lineage>
</organism>
<dbReference type="EMBL" id="CACSLK010027833">
    <property type="protein sequence ID" value="CAA0831820.1"/>
    <property type="molecule type" value="Genomic_DNA"/>
</dbReference>
<feature type="compositionally biased region" description="Basic and acidic residues" evidence="1">
    <location>
        <begin position="164"/>
        <end position="174"/>
    </location>
</feature>
<evidence type="ECO:0000313" key="2">
    <source>
        <dbReference type="EMBL" id="CAA0831820.1"/>
    </source>
</evidence>
<feature type="compositionally biased region" description="Basic and acidic residues" evidence="1">
    <location>
        <begin position="95"/>
        <end position="104"/>
    </location>
</feature>
<keyword evidence="3" id="KW-1185">Reference proteome</keyword>
<evidence type="ECO:0000256" key="1">
    <source>
        <dbReference type="SAM" id="MobiDB-lite"/>
    </source>
</evidence>
<comment type="caution">
    <text evidence="2">The sequence shown here is derived from an EMBL/GenBank/DDBJ whole genome shotgun (WGS) entry which is preliminary data.</text>
</comment>
<proteinExistence type="predicted"/>
<dbReference type="Gene3D" id="3.90.20.10">
    <property type="match status" value="1"/>
</dbReference>
<feature type="compositionally biased region" description="Acidic residues" evidence="1">
    <location>
        <begin position="197"/>
        <end position="206"/>
    </location>
</feature>
<name>A0A9N7NJQ9_STRHE</name>
<evidence type="ECO:0000313" key="3">
    <source>
        <dbReference type="Proteomes" id="UP001153555"/>
    </source>
</evidence>
<feature type="non-terminal residue" evidence="2">
    <location>
        <position position="1"/>
    </location>
</feature>
<feature type="compositionally biased region" description="Basic and acidic residues" evidence="1">
    <location>
        <begin position="181"/>
        <end position="196"/>
    </location>
</feature>
<feature type="non-terminal residue" evidence="2">
    <location>
        <position position="296"/>
    </location>
</feature>
<dbReference type="Proteomes" id="UP001153555">
    <property type="component" value="Unassembled WGS sequence"/>
</dbReference>
<feature type="region of interest" description="Disordered" evidence="1">
    <location>
        <begin position="222"/>
        <end position="250"/>
    </location>
</feature>
<gene>
    <name evidence="2" type="ORF">SHERM_27132</name>
</gene>
<reference evidence="2" key="1">
    <citation type="submission" date="2019-12" db="EMBL/GenBank/DDBJ databases">
        <authorList>
            <person name="Scholes J."/>
        </authorList>
    </citation>
    <scope>NUCLEOTIDE SEQUENCE</scope>
</reference>
<dbReference type="AlphaFoldDB" id="A0A9N7NJQ9"/>
<feature type="compositionally biased region" description="Basic and acidic residues" evidence="1">
    <location>
        <begin position="229"/>
        <end position="240"/>
    </location>
</feature>
<feature type="compositionally biased region" description="Gly residues" evidence="1">
    <location>
        <begin position="108"/>
        <end position="119"/>
    </location>
</feature>
<feature type="region of interest" description="Disordered" evidence="1">
    <location>
        <begin position="95"/>
        <end position="206"/>
    </location>
</feature>
<protein>
    <submittedName>
        <fullName evidence="2">Uncharacterized protein</fullName>
    </submittedName>
</protein>